<comment type="subcellular location">
    <subcellularLocation>
        <location evidence="1">Membrane</location>
        <topology evidence="1">Multi-pass membrane protein</topology>
    </subcellularLocation>
</comment>
<reference evidence="7 8" key="1">
    <citation type="submission" date="2022-10" db="EMBL/GenBank/DDBJ databases">
        <title>Complete genome sequence of Exiguobacterium profundum TSS-3 isolated from an extremely saline-alkaline spring located in Ixtapa, Chiapas-Mexico.</title>
        <authorList>
            <person name="Rincon-Rosales R."/>
            <person name="Rogel M.A."/>
            <person name="Rincon-Molina C.I."/>
            <person name="Guerrero G."/>
            <person name="Manzano-Gomez L.A."/>
            <person name="Lopez-Lopez A."/>
            <person name="Rincon Molina F.A."/>
            <person name="Martinez-Romero E."/>
        </authorList>
    </citation>
    <scope>NUCLEOTIDE SEQUENCE [LARGE SCALE GENOMIC DNA]</scope>
    <source>
        <strain evidence="7 8">TSS-3</strain>
    </source>
</reference>
<feature type="domain" description="TM2" evidence="6">
    <location>
        <begin position="24"/>
        <end position="80"/>
    </location>
</feature>
<keyword evidence="3 5" id="KW-1133">Transmembrane helix</keyword>
<feature type="transmembrane region" description="Helical" evidence="5">
    <location>
        <begin position="28"/>
        <end position="47"/>
    </location>
</feature>
<accession>A0ABY8AZ83</accession>
<evidence type="ECO:0000313" key="7">
    <source>
        <dbReference type="EMBL" id="WED54980.1"/>
    </source>
</evidence>
<evidence type="ECO:0000256" key="2">
    <source>
        <dbReference type="ARBA" id="ARBA00022692"/>
    </source>
</evidence>
<sequence>MYDSRMDLTTEEMLLVNSEVEKRKRSLLVAYLLWFFLGAFGAHRFYFKKIGSGIAMVLLVVLTLGLGAFITGIWALVDAFLMPGWQQREVEQIERETIELLQTRSDRYTGF</sequence>
<feature type="transmembrane region" description="Helical" evidence="5">
    <location>
        <begin position="53"/>
        <end position="77"/>
    </location>
</feature>
<keyword evidence="4 5" id="KW-0472">Membrane</keyword>
<evidence type="ECO:0000313" key="8">
    <source>
        <dbReference type="Proteomes" id="UP001219957"/>
    </source>
</evidence>
<evidence type="ECO:0000256" key="1">
    <source>
        <dbReference type="ARBA" id="ARBA00004141"/>
    </source>
</evidence>
<dbReference type="GeneID" id="99711459"/>
<protein>
    <submittedName>
        <fullName evidence="7">TM2 domain-containing protein</fullName>
    </submittedName>
</protein>
<dbReference type="InterPro" id="IPR007829">
    <property type="entry name" value="TM2"/>
</dbReference>
<keyword evidence="2 5" id="KW-0812">Transmembrane</keyword>
<evidence type="ECO:0000259" key="6">
    <source>
        <dbReference type="Pfam" id="PF05154"/>
    </source>
</evidence>
<gene>
    <name evidence="7" type="ORF">OE059_13255</name>
</gene>
<organism evidence="7 8">
    <name type="scientific">Exiguobacterium profundum</name>
    <dbReference type="NCBI Taxonomy" id="307643"/>
    <lineage>
        <taxon>Bacteria</taxon>
        <taxon>Bacillati</taxon>
        <taxon>Bacillota</taxon>
        <taxon>Bacilli</taxon>
        <taxon>Bacillales</taxon>
        <taxon>Bacillales Family XII. Incertae Sedis</taxon>
        <taxon>Exiguobacterium</taxon>
    </lineage>
</organism>
<evidence type="ECO:0000256" key="3">
    <source>
        <dbReference type="ARBA" id="ARBA00022989"/>
    </source>
</evidence>
<keyword evidence="8" id="KW-1185">Reference proteome</keyword>
<evidence type="ECO:0000256" key="4">
    <source>
        <dbReference type="ARBA" id="ARBA00023136"/>
    </source>
</evidence>
<name>A0ABY8AZ83_9BACL</name>
<proteinExistence type="predicted"/>
<dbReference type="EMBL" id="CP109617">
    <property type="protein sequence ID" value="WED54980.1"/>
    <property type="molecule type" value="Genomic_DNA"/>
</dbReference>
<dbReference type="InterPro" id="IPR050932">
    <property type="entry name" value="TM2D1-3-like"/>
</dbReference>
<dbReference type="Proteomes" id="UP001219957">
    <property type="component" value="Chromosome"/>
</dbReference>
<dbReference type="RefSeq" id="WP_074032574.1">
    <property type="nucleotide sequence ID" value="NZ_CP109617.1"/>
</dbReference>
<evidence type="ECO:0000256" key="5">
    <source>
        <dbReference type="SAM" id="Phobius"/>
    </source>
</evidence>
<dbReference type="PANTHER" id="PTHR21016:SF25">
    <property type="entry name" value="TM2 DOMAIN-CONTAINING PROTEIN DDB_G0277895-RELATED"/>
    <property type="match status" value="1"/>
</dbReference>
<dbReference type="PANTHER" id="PTHR21016">
    <property type="entry name" value="BETA-AMYLOID BINDING PROTEIN-RELATED"/>
    <property type="match status" value="1"/>
</dbReference>
<dbReference type="Pfam" id="PF05154">
    <property type="entry name" value="TM2"/>
    <property type="match status" value="1"/>
</dbReference>